<dbReference type="RefSeq" id="WP_183345082.1">
    <property type="nucleotide sequence ID" value="NZ_BLXY01000001.1"/>
</dbReference>
<evidence type="ECO:0000256" key="2">
    <source>
        <dbReference type="ARBA" id="ARBA00023125"/>
    </source>
</evidence>
<dbReference type="PROSITE" id="PS01081">
    <property type="entry name" value="HTH_TETR_1"/>
    <property type="match status" value="1"/>
</dbReference>
<keyword evidence="1" id="KW-0805">Transcription regulation</keyword>
<dbReference type="EMBL" id="CP096574">
    <property type="protein sequence ID" value="UPU35665.1"/>
    <property type="molecule type" value="Genomic_DNA"/>
</dbReference>
<keyword evidence="10" id="KW-1185">Reference proteome</keyword>
<dbReference type="PANTHER" id="PTHR30055">
    <property type="entry name" value="HTH-TYPE TRANSCRIPTIONAL REGULATOR RUTR"/>
    <property type="match status" value="1"/>
</dbReference>
<dbReference type="EMBL" id="BLXY01000001">
    <property type="protein sequence ID" value="GFO62756.1"/>
    <property type="molecule type" value="Genomic_DNA"/>
</dbReference>
<dbReference type="PROSITE" id="PS50977">
    <property type="entry name" value="HTH_TETR_2"/>
    <property type="match status" value="1"/>
</dbReference>
<dbReference type="Gene3D" id="1.10.357.10">
    <property type="entry name" value="Tetracycline Repressor, domain 2"/>
    <property type="match status" value="1"/>
</dbReference>
<evidence type="ECO:0000259" key="6">
    <source>
        <dbReference type="PROSITE" id="PS50977"/>
    </source>
</evidence>
<accession>A0A6V8MRL7</accession>
<gene>
    <name evidence="7" type="ORF">GMPD_06750</name>
    <name evidence="8" type="ORF">M1B72_19840</name>
</gene>
<dbReference type="PRINTS" id="PR00455">
    <property type="entry name" value="HTHTETR"/>
</dbReference>
<dbReference type="SUPFAM" id="SSF46689">
    <property type="entry name" value="Homeodomain-like"/>
    <property type="match status" value="1"/>
</dbReference>
<feature type="domain" description="HTH tetR-type" evidence="6">
    <location>
        <begin position="24"/>
        <end position="84"/>
    </location>
</feature>
<dbReference type="InterPro" id="IPR050109">
    <property type="entry name" value="HTH-type_TetR-like_transc_reg"/>
</dbReference>
<keyword evidence="2 4" id="KW-0238">DNA-binding</keyword>
<dbReference type="InterPro" id="IPR009057">
    <property type="entry name" value="Homeodomain-like_sf"/>
</dbReference>
<evidence type="ECO:0000256" key="4">
    <source>
        <dbReference type="PROSITE-ProRule" id="PRU00335"/>
    </source>
</evidence>
<reference evidence="7" key="2">
    <citation type="journal article" date="2021" name="Int. J. Syst. Evol. Microbiol.">
        <title>Geomonas silvestris sp. nov., Geomonas paludis sp. nov. and Geomonas limicola sp. nov., isolated from terrestrial environments, and emended description of the genus Geomonas.</title>
        <authorList>
            <person name="Itoh H."/>
            <person name="Xu Z."/>
            <person name="Masuda Y."/>
            <person name="Ushijima N."/>
            <person name="Hayakawa C."/>
            <person name="Shiratori Y."/>
            <person name="Senoo K."/>
        </authorList>
    </citation>
    <scope>NUCLEOTIDE SEQUENCE</scope>
    <source>
        <strain evidence="7">Red736</strain>
    </source>
</reference>
<organism evidence="7 9">
    <name type="scientific">Geomonas paludis</name>
    <dbReference type="NCBI Taxonomy" id="2740185"/>
    <lineage>
        <taxon>Bacteria</taxon>
        <taxon>Pseudomonadati</taxon>
        <taxon>Thermodesulfobacteriota</taxon>
        <taxon>Desulfuromonadia</taxon>
        <taxon>Geobacterales</taxon>
        <taxon>Geobacteraceae</taxon>
        <taxon>Geomonas</taxon>
    </lineage>
</organism>
<dbReference type="InterPro" id="IPR036271">
    <property type="entry name" value="Tet_transcr_reg_TetR-rel_C_sf"/>
</dbReference>
<dbReference type="SUPFAM" id="SSF48498">
    <property type="entry name" value="Tetracyclin repressor-like, C-terminal domain"/>
    <property type="match status" value="1"/>
</dbReference>
<proteinExistence type="predicted"/>
<evidence type="ECO:0000313" key="9">
    <source>
        <dbReference type="Proteomes" id="UP000568888"/>
    </source>
</evidence>
<feature type="region of interest" description="Disordered" evidence="5">
    <location>
        <begin position="1"/>
        <end position="26"/>
    </location>
</feature>
<keyword evidence="3" id="KW-0804">Transcription</keyword>
<dbReference type="GO" id="GO:0003700">
    <property type="term" value="F:DNA-binding transcription factor activity"/>
    <property type="evidence" value="ECO:0007669"/>
    <property type="project" value="TreeGrafter"/>
</dbReference>
<evidence type="ECO:0000256" key="5">
    <source>
        <dbReference type="SAM" id="MobiDB-lite"/>
    </source>
</evidence>
<sequence length="211" mass="23475">MSNVIGQSPSAPSRPSGRRAKKSEETRERIFRAALSLFAERGLSATTIEAITAAADVGKGTFFNYFDNKESILLEYRELQMARVAEFVAANRDSDRPLAPLLLQLALTLAMEQEKSPGLIQSLMTAVFANETVQRRMAEAMEGNIRQLATVMARRQQSGEIRSDLDAFSIAQSFQRIIFGTMITWSLDPVDPLEENLKRSIQVFVDGARSK</sequence>
<protein>
    <submittedName>
        <fullName evidence="7">TetR family transcriptional regulator</fullName>
    </submittedName>
    <submittedName>
        <fullName evidence="8">TetR/AcrR family transcriptional regulator</fullName>
    </submittedName>
</protein>
<dbReference type="AlphaFoldDB" id="A0A6V8MRL7"/>
<evidence type="ECO:0000313" key="8">
    <source>
        <dbReference type="EMBL" id="UPU35665.1"/>
    </source>
</evidence>
<dbReference type="PANTHER" id="PTHR30055:SF234">
    <property type="entry name" value="HTH-TYPE TRANSCRIPTIONAL REGULATOR BETI"/>
    <property type="match status" value="1"/>
</dbReference>
<dbReference type="Proteomes" id="UP000831485">
    <property type="component" value="Chromosome"/>
</dbReference>
<feature type="DNA-binding region" description="H-T-H motif" evidence="4">
    <location>
        <begin position="47"/>
        <end position="66"/>
    </location>
</feature>
<evidence type="ECO:0000313" key="7">
    <source>
        <dbReference type="EMBL" id="GFO62756.1"/>
    </source>
</evidence>
<reference evidence="8" key="3">
    <citation type="submission" date="2022-04" db="EMBL/GenBank/DDBJ databases">
        <authorList>
            <person name="Liu G."/>
        </authorList>
    </citation>
    <scope>NUCLEOTIDE SEQUENCE</scope>
    <source>
        <strain evidence="8">RG22</strain>
    </source>
</reference>
<evidence type="ECO:0000256" key="1">
    <source>
        <dbReference type="ARBA" id="ARBA00023015"/>
    </source>
</evidence>
<reference evidence="9" key="1">
    <citation type="submission" date="2020-06" db="EMBL/GenBank/DDBJ databases">
        <title>Draft genomic sequecing of Geomonas sp. Red736.</title>
        <authorList>
            <person name="Itoh H."/>
            <person name="Xu Z.X."/>
            <person name="Ushijima N."/>
            <person name="Masuda Y."/>
            <person name="Shiratori Y."/>
            <person name="Senoo K."/>
        </authorList>
    </citation>
    <scope>NUCLEOTIDE SEQUENCE [LARGE SCALE GENOMIC DNA]</scope>
    <source>
        <strain evidence="9">Red736</strain>
    </source>
</reference>
<evidence type="ECO:0000256" key="3">
    <source>
        <dbReference type="ARBA" id="ARBA00023163"/>
    </source>
</evidence>
<dbReference type="InterPro" id="IPR001647">
    <property type="entry name" value="HTH_TetR"/>
</dbReference>
<name>A0A6V8MRL7_9BACT</name>
<dbReference type="GO" id="GO:0000976">
    <property type="term" value="F:transcription cis-regulatory region binding"/>
    <property type="evidence" value="ECO:0007669"/>
    <property type="project" value="TreeGrafter"/>
</dbReference>
<dbReference type="Pfam" id="PF00440">
    <property type="entry name" value="TetR_N"/>
    <property type="match status" value="1"/>
</dbReference>
<evidence type="ECO:0000313" key="10">
    <source>
        <dbReference type="Proteomes" id="UP000831485"/>
    </source>
</evidence>
<dbReference type="Proteomes" id="UP000568888">
    <property type="component" value="Unassembled WGS sequence"/>
</dbReference>
<dbReference type="InterPro" id="IPR023772">
    <property type="entry name" value="DNA-bd_HTH_TetR-type_CS"/>
</dbReference>